<dbReference type="HOGENOM" id="CLU_3101221_0_0_7"/>
<evidence type="ECO:0000313" key="2">
    <source>
        <dbReference type="Proteomes" id="UP000002402"/>
    </source>
</evidence>
<gene>
    <name evidence="1" type="ordered locus">MXAN_5014</name>
</gene>
<organism evidence="1 2">
    <name type="scientific">Myxococcus xanthus (strain DK1622)</name>
    <dbReference type="NCBI Taxonomy" id="246197"/>
    <lineage>
        <taxon>Bacteria</taxon>
        <taxon>Pseudomonadati</taxon>
        <taxon>Myxococcota</taxon>
        <taxon>Myxococcia</taxon>
        <taxon>Myxococcales</taxon>
        <taxon>Cystobacterineae</taxon>
        <taxon>Myxococcaceae</taxon>
        <taxon>Myxococcus</taxon>
    </lineage>
</organism>
<protein>
    <submittedName>
        <fullName evidence="1">Conserved domain protein</fullName>
    </submittedName>
</protein>
<proteinExistence type="predicted"/>
<name>Q1D2F4_MYXXD</name>
<dbReference type="KEGG" id="mxa:MXAN_5014"/>
<evidence type="ECO:0000313" key="1">
    <source>
        <dbReference type="EMBL" id="ABF87982.1"/>
    </source>
</evidence>
<keyword evidence="2" id="KW-1185">Reference proteome</keyword>
<dbReference type="Proteomes" id="UP000002402">
    <property type="component" value="Chromosome"/>
</dbReference>
<accession>Q1D2F4</accession>
<dbReference type="AlphaFoldDB" id="Q1D2F4"/>
<dbReference type="EMBL" id="CP000113">
    <property type="protein sequence ID" value="ABF87982.1"/>
    <property type="molecule type" value="Genomic_DNA"/>
</dbReference>
<dbReference type="EnsemblBacteria" id="ABF87982">
    <property type="protein sequence ID" value="ABF87982"/>
    <property type="gene ID" value="MXAN_5014"/>
</dbReference>
<sequence>MAAVIRMLDELLAIIVQSMSAAGKMSFMAGVLVPEEDRVKYSAVTGLRWNT</sequence>
<reference evidence="1 2" key="1">
    <citation type="journal article" date="2006" name="Proc. Natl. Acad. Sci. U.S.A.">
        <title>Evolution of sensory complexity recorded in a myxobacterial genome.</title>
        <authorList>
            <person name="Goldman B.S."/>
            <person name="Nierman W.C."/>
            <person name="Kaiser D."/>
            <person name="Slater S.C."/>
            <person name="Durkin A.S."/>
            <person name="Eisen J.A."/>
            <person name="Ronning C.M."/>
            <person name="Barbazuk W.B."/>
            <person name="Blanchard M."/>
            <person name="Field C."/>
            <person name="Halling C."/>
            <person name="Hinkle G."/>
            <person name="Iartchuk O."/>
            <person name="Kim H.S."/>
            <person name="Mackenzie C."/>
            <person name="Madupu R."/>
            <person name="Miller N."/>
            <person name="Shvartsbeyn A."/>
            <person name="Sullivan S.A."/>
            <person name="Vaudin M."/>
            <person name="Wiegand R."/>
            <person name="Kaplan H.B."/>
        </authorList>
    </citation>
    <scope>NUCLEOTIDE SEQUENCE [LARGE SCALE GENOMIC DNA]</scope>
    <source>
        <strain evidence="2">DK1622</strain>
    </source>
</reference>